<feature type="non-terminal residue" evidence="1">
    <location>
        <position position="1"/>
    </location>
</feature>
<organism evidence="1 2">
    <name type="scientific">Mycena belliarum</name>
    <dbReference type="NCBI Taxonomy" id="1033014"/>
    <lineage>
        <taxon>Eukaryota</taxon>
        <taxon>Fungi</taxon>
        <taxon>Dikarya</taxon>
        <taxon>Basidiomycota</taxon>
        <taxon>Agaricomycotina</taxon>
        <taxon>Agaricomycetes</taxon>
        <taxon>Agaricomycetidae</taxon>
        <taxon>Agaricales</taxon>
        <taxon>Marasmiineae</taxon>
        <taxon>Mycenaceae</taxon>
        <taxon>Mycena</taxon>
    </lineage>
</organism>
<proteinExistence type="predicted"/>
<dbReference type="Proteomes" id="UP001222325">
    <property type="component" value="Unassembled WGS sequence"/>
</dbReference>
<dbReference type="AlphaFoldDB" id="A0AAD6XJ45"/>
<reference evidence="1" key="1">
    <citation type="submission" date="2023-03" db="EMBL/GenBank/DDBJ databases">
        <title>Massive genome expansion in bonnet fungi (Mycena s.s.) driven by repeated elements and novel gene families across ecological guilds.</title>
        <authorList>
            <consortium name="Lawrence Berkeley National Laboratory"/>
            <person name="Harder C.B."/>
            <person name="Miyauchi S."/>
            <person name="Viragh M."/>
            <person name="Kuo A."/>
            <person name="Thoen E."/>
            <person name="Andreopoulos B."/>
            <person name="Lu D."/>
            <person name="Skrede I."/>
            <person name="Drula E."/>
            <person name="Henrissat B."/>
            <person name="Morin E."/>
            <person name="Kohler A."/>
            <person name="Barry K."/>
            <person name="LaButti K."/>
            <person name="Morin E."/>
            <person name="Salamov A."/>
            <person name="Lipzen A."/>
            <person name="Mereny Z."/>
            <person name="Hegedus B."/>
            <person name="Baldrian P."/>
            <person name="Stursova M."/>
            <person name="Weitz H."/>
            <person name="Taylor A."/>
            <person name="Grigoriev I.V."/>
            <person name="Nagy L.G."/>
            <person name="Martin F."/>
            <person name="Kauserud H."/>
        </authorList>
    </citation>
    <scope>NUCLEOTIDE SEQUENCE</scope>
    <source>
        <strain evidence="1">CBHHK173m</strain>
    </source>
</reference>
<protein>
    <submittedName>
        <fullName evidence="1">Uncharacterized protein</fullName>
    </submittedName>
</protein>
<evidence type="ECO:0000313" key="2">
    <source>
        <dbReference type="Proteomes" id="UP001222325"/>
    </source>
</evidence>
<gene>
    <name evidence="1" type="ORF">B0H15DRAFT_750337</name>
</gene>
<name>A0AAD6XJ45_9AGAR</name>
<accession>A0AAD6XJ45</accession>
<sequence length="104" mass="12088">DQRTARSIGDIYAFNAAWMLQAAQPYPEDTWSESQGSFEEGRFLLYSVSDNDYIILDSQRDTELTIPKEFLRNPDFMPALWYAQEILEEKGLDPNDALSVERYL</sequence>
<keyword evidence="2" id="KW-1185">Reference proteome</keyword>
<comment type="caution">
    <text evidence="1">The sequence shown here is derived from an EMBL/GenBank/DDBJ whole genome shotgun (WGS) entry which is preliminary data.</text>
</comment>
<evidence type="ECO:0000313" key="1">
    <source>
        <dbReference type="EMBL" id="KAJ7078275.1"/>
    </source>
</evidence>
<feature type="non-terminal residue" evidence="1">
    <location>
        <position position="104"/>
    </location>
</feature>
<dbReference type="EMBL" id="JARJCN010000067">
    <property type="protein sequence ID" value="KAJ7078275.1"/>
    <property type="molecule type" value="Genomic_DNA"/>
</dbReference>